<protein>
    <submittedName>
        <fullName evidence="2">Uncharacterized protein</fullName>
    </submittedName>
</protein>
<feature type="compositionally biased region" description="Basic and acidic residues" evidence="1">
    <location>
        <begin position="55"/>
        <end position="72"/>
    </location>
</feature>
<evidence type="ECO:0000313" key="2">
    <source>
        <dbReference type="EMBL" id="GFY38741.1"/>
    </source>
</evidence>
<sequence length="114" mass="13429">MSKLKKYSSETINRLKSNSEHASLDPYTTRDLEHNSLPRREIVYAIQTRSQRKKREAEQNRTSKADEKEEMKLEENLAEDIENLLPSFKEEKDTKSLININTDEFIKAQQKSEN</sequence>
<evidence type="ECO:0000313" key="3">
    <source>
        <dbReference type="Proteomes" id="UP000886998"/>
    </source>
</evidence>
<dbReference type="AlphaFoldDB" id="A0A8X6WS34"/>
<gene>
    <name evidence="2" type="ORF">TNIN_372371</name>
</gene>
<comment type="caution">
    <text evidence="2">The sequence shown here is derived from an EMBL/GenBank/DDBJ whole genome shotgun (WGS) entry which is preliminary data.</text>
</comment>
<reference evidence="2" key="1">
    <citation type="submission" date="2020-08" db="EMBL/GenBank/DDBJ databases">
        <title>Multicomponent nature underlies the extraordinary mechanical properties of spider dragline silk.</title>
        <authorList>
            <person name="Kono N."/>
            <person name="Nakamura H."/>
            <person name="Mori M."/>
            <person name="Yoshida Y."/>
            <person name="Ohtoshi R."/>
            <person name="Malay A.D."/>
            <person name="Moran D.A.P."/>
            <person name="Tomita M."/>
            <person name="Numata K."/>
            <person name="Arakawa K."/>
        </authorList>
    </citation>
    <scope>NUCLEOTIDE SEQUENCE</scope>
</reference>
<dbReference type="Proteomes" id="UP000886998">
    <property type="component" value="Unassembled WGS sequence"/>
</dbReference>
<evidence type="ECO:0000256" key="1">
    <source>
        <dbReference type="SAM" id="MobiDB-lite"/>
    </source>
</evidence>
<organism evidence="2 3">
    <name type="scientific">Trichonephila inaurata madagascariensis</name>
    <dbReference type="NCBI Taxonomy" id="2747483"/>
    <lineage>
        <taxon>Eukaryota</taxon>
        <taxon>Metazoa</taxon>
        <taxon>Ecdysozoa</taxon>
        <taxon>Arthropoda</taxon>
        <taxon>Chelicerata</taxon>
        <taxon>Arachnida</taxon>
        <taxon>Araneae</taxon>
        <taxon>Araneomorphae</taxon>
        <taxon>Entelegynae</taxon>
        <taxon>Araneoidea</taxon>
        <taxon>Nephilidae</taxon>
        <taxon>Trichonephila</taxon>
        <taxon>Trichonephila inaurata</taxon>
    </lineage>
</organism>
<accession>A0A8X6WS34</accession>
<name>A0A8X6WS34_9ARAC</name>
<proteinExistence type="predicted"/>
<feature type="compositionally biased region" description="Basic and acidic residues" evidence="1">
    <location>
        <begin position="17"/>
        <end position="42"/>
    </location>
</feature>
<feature type="region of interest" description="Disordered" evidence="1">
    <location>
        <begin position="1"/>
        <end position="72"/>
    </location>
</feature>
<dbReference type="EMBL" id="BMAV01001042">
    <property type="protein sequence ID" value="GFY38741.1"/>
    <property type="molecule type" value="Genomic_DNA"/>
</dbReference>
<keyword evidence="3" id="KW-1185">Reference proteome</keyword>